<dbReference type="InterPro" id="IPR011006">
    <property type="entry name" value="CheY-like_superfamily"/>
</dbReference>
<organism evidence="1 2">
    <name type="scientific">Oceanobacter antarcticus</name>
    <dbReference type="NCBI Taxonomy" id="3133425"/>
    <lineage>
        <taxon>Bacteria</taxon>
        <taxon>Pseudomonadati</taxon>
        <taxon>Pseudomonadota</taxon>
        <taxon>Gammaproteobacteria</taxon>
        <taxon>Oceanospirillales</taxon>
        <taxon>Oceanospirillaceae</taxon>
        <taxon>Oceanobacter</taxon>
    </lineage>
</organism>
<accession>A0ABW8ND47</accession>
<reference evidence="1 2" key="1">
    <citation type="submission" date="2024-03" db="EMBL/GenBank/DDBJ databases">
        <title>High-quality draft genome sequence of Oceanobacter sp. wDCs-4.</title>
        <authorList>
            <person name="Dong C."/>
        </authorList>
    </citation>
    <scope>NUCLEOTIDE SEQUENCE [LARGE SCALE GENOMIC DNA]</scope>
    <source>
        <strain evidence="2">wDCs-4</strain>
    </source>
</reference>
<dbReference type="Proteomes" id="UP001620597">
    <property type="component" value="Unassembled WGS sequence"/>
</dbReference>
<gene>
    <name evidence="1" type="ORF">WG929_00465</name>
</gene>
<keyword evidence="2" id="KW-1185">Reference proteome</keyword>
<evidence type="ECO:0000313" key="1">
    <source>
        <dbReference type="EMBL" id="MFK4750869.1"/>
    </source>
</evidence>
<dbReference type="SUPFAM" id="SSF52172">
    <property type="entry name" value="CheY-like"/>
    <property type="match status" value="1"/>
</dbReference>
<dbReference type="Gene3D" id="3.40.50.2300">
    <property type="match status" value="1"/>
</dbReference>
<protein>
    <recommendedName>
        <fullName evidence="3">Response regulator receiver domain-containing protein</fullName>
    </recommendedName>
</protein>
<sequence>METTYHAVILAIGPLPEIEAVLDDGYTLHQVGQLDAIQEGVWQYDAKLILVDLVSIGPKTGIAACRQLKDDPATAEVPLVMLANSETLKHRMSAYEAGCDDYLVRSDLDEMKPRLDRVLFNKVANDQLKVQLKHANEMAFIAMSDTSDLGVNIQFLLDVNTCNNLDELGMRLFQALKSYGINCSLQIRSRFVVKNMEANGMAKELEAALLMECRDQGRYVDFGKRSIMNYGSVSILVKNMPVDDRNKYGAIKDNVFSLLQGAHARTMALDNLYSLEIEGQLVRRLVSSMRGLMASVDDSYQLVMRDIANVVEGMAEGVESSLQFLGMDEQQERAIQNIMEQGVADTSKVFNEGIRIDDGLGVVLDKINRAIGSGHGDMKELTRLLELLPSVVE</sequence>
<evidence type="ECO:0000313" key="2">
    <source>
        <dbReference type="Proteomes" id="UP001620597"/>
    </source>
</evidence>
<dbReference type="EMBL" id="JBBKTX010000001">
    <property type="protein sequence ID" value="MFK4750869.1"/>
    <property type="molecule type" value="Genomic_DNA"/>
</dbReference>
<evidence type="ECO:0008006" key="3">
    <source>
        <dbReference type="Google" id="ProtNLM"/>
    </source>
</evidence>
<comment type="caution">
    <text evidence="1">The sequence shown here is derived from an EMBL/GenBank/DDBJ whole genome shotgun (WGS) entry which is preliminary data.</text>
</comment>
<name>A0ABW8ND47_9GAMM</name>
<proteinExistence type="predicted"/>
<dbReference type="RefSeq" id="WP_416204429.1">
    <property type="nucleotide sequence ID" value="NZ_JBBKTX010000001.1"/>
</dbReference>